<dbReference type="PANTHER" id="PTHR33823">
    <property type="entry name" value="RNA POLYMERASE-BINDING TRANSCRIPTION FACTOR DKSA-RELATED"/>
    <property type="match status" value="1"/>
</dbReference>
<feature type="domain" description="Zinc finger DksA/TraR C4-type" evidence="5">
    <location>
        <begin position="82"/>
        <end position="110"/>
    </location>
</feature>
<dbReference type="EMBL" id="CP022315">
    <property type="protein sequence ID" value="ASK61293.1"/>
    <property type="molecule type" value="Genomic_DNA"/>
</dbReference>
<evidence type="ECO:0000313" key="6">
    <source>
        <dbReference type="EMBL" id="ASK61293.1"/>
    </source>
</evidence>
<protein>
    <recommendedName>
        <fullName evidence="5">Zinc finger DksA/TraR C4-type domain-containing protein</fullName>
    </recommendedName>
</protein>
<keyword evidence="1" id="KW-0479">Metal-binding</keyword>
<name>A0A220U068_9BACI</name>
<dbReference type="GO" id="GO:0008270">
    <property type="term" value="F:zinc ion binding"/>
    <property type="evidence" value="ECO:0007669"/>
    <property type="project" value="UniProtKB-KW"/>
</dbReference>
<accession>A0A220U068</accession>
<proteinExistence type="predicted"/>
<reference evidence="6 7" key="1">
    <citation type="submission" date="2017-07" db="EMBL/GenBank/DDBJ databases">
        <title>Virgibacillus sp. LM2416.</title>
        <authorList>
            <person name="Tak E.J."/>
            <person name="Bae J.-W."/>
        </authorList>
    </citation>
    <scope>NUCLEOTIDE SEQUENCE [LARGE SCALE GENOMIC DNA]</scope>
    <source>
        <strain evidence="6 7">LM2416</strain>
    </source>
</reference>
<evidence type="ECO:0000256" key="1">
    <source>
        <dbReference type="ARBA" id="ARBA00022723"/>
    </source>
</evidence>
<dbReference type="PANTHER" id="PTHR33823:SF4">
    <property type="entry name" value="GENERAL STRESS PROTEIN 16O"/>
    <property type="match status" value="1"/>
</dbReference>
<dbReference type="Pfam" id="PF01258">
    <property type="entry name" value="zf-dskA_traR"/>
    <property type="match status" value="1"/>
</dbReference>
<evidence type="ECO:0000313" key="7">
    <source>
        <dbReference type="Proteomes" id="UP000198312"/>
    </source>
</evidence>
<evidence type="ECO:0000256" key="4">
    <source>
        <dbReference type="PROSITE-ProRule" id="PRU00510"/>
    </source>
</evidence>
<dbReference type="Proteomes" id="UP000198312">
    <property type="component" value="Chromosome"/>
</dbReference>
<dbReference type="InterPro" id="IPR014240">
    <property type="entry name" value="YteA"/>
</dbReference>
<dbReference type="PROSITE" id="PS51128">
    <property type="entry name" value="ZF_DKSA_2"/>
    <property type="match status" value="1"/>
</dbReference>
<dbReference type="InterPro" id="IPR037187">
    <property type="entry name" value="DnaK_N"/>
</dbReference>
<keyword evidence="7" id="KW-1185">Reference proteome</keyword>
<evidence type="ECO:0000256" key="2">
    <source>
        <dbReference type="ARBA" id="ARBA00022771"/>
    </source>
</evidence>
<dbReference type="SUPFAM" id="SSF109635">
    <property type="entry name" value="DnaK suppressor protein DksA, alpha-hairpin domain"/>
    <property type="match status" value="1"/>
</dbReference>
<dbReference type="OrthoDB" id="9811543at2"/>
<evidence type="ECO:0000256" key="3">
    <source>
        <dbReference type="ARBA" id="ARBA00022833"/>
    </source>
</evidence>
<dbReference type="NCBIfam" id="TIGR02890">
    <property type="entry name" value="bacill_yteA"/>
    <property type="match status" value="1"/>
</dbReference>
<dbReference type="AlphaFoldDB" id="A0A220U068"/>
<feature type="zinc finger region" description="dksA C4-type" evidence="4">
    <location>
        <begin position="87"/>
        <end position="111"/>
    </location>
</feature>
<dbReference type="SUPFAM" id="SSF57716">
    <property type="entry name" value="Glucocorticoid receptor-like (DNA-binding domain)"/>
    <property type="match status" value="1"/>
</dbReference>
<evidence type="ECO:0000259" key="5">
    <source>
        <dbReference type="Pfam" id="PF01258"/>
    </source>
</evidence>
<gene>
    <name evidence="6" type="ORF">CFK37_03410</name>
</gene>
<dbReference type="KEGG" id="vil:CFK37_03410"/>
<dbReference type="RefSeq" id="WP_089060571.1">
    <property type="nucleotide sequence ID" value="NZ_CP022315.1"/>
</dbReference>
<dbReference type="InterPro" id="IPR000962">
    <property type="entry name" value="Znf_DskA_TraR"/>
</dbReference>
<sequence length="202" mass="22775">MLTTEQMAVFKEHLEQRQAELFQLVESNGEYSRVDQELSNYDNHPGDAGTILFDRERDMALSQHSEVELKEINEALSSIAEGTYGICRKCGGDIPLERLEAIPTADLCFEHANNKGFVAYRPVEEDILSTNLHQHTNFTQTGYDKEDAWQDVGKYGSSDSPSDLYGDHDNYDDMFVNSDENIGIVDDAEGIARATFDGHRDE</sequence>
<dbReference type="Gene3D" id="1.20.120.910">
    <property type="entry name" value="DksA, coiled-coil domain"/>
    <property type="match status" value="1"/>
</dbReference>
<organism evidence="6 7">
    <name type="scientific">Virgibacillus phasianinus</name>
    <dbReference type="NCBI Taxonomy" id="2017483"/>
    <lineage>
        <taxon>Bacteria</taxon>
        <taxon>Bacillati</taxon>
        <taxon>Bacillota</taxon>
        <taxon>Bacilli</taxon>
        <taxon>Bacillales</taxon>
        <taxon>Bacillaceae</taxon>
        <taxon>Virgibacillus</taxon>
    </lineage>
</organism>
<keyword evidence="2" id="KW-0863">Zinc-finger</keyword>
<keyword evidence="3" id="KW-0862">Zinc</keyword>